<dbReference type="Proteomes" id="UP000198943">
    <property type="component" value="Unassembled WGS sequence"/>
</dbReference>
<dbReference type="EMBL" id="FMYW01000008">
    <property type="protein sequence ID" value="SDC46995.1"/>
    <property type="molecule type" value="Genomic_DNA"/>
</dbReference>
<feature type="transmembrane region" description="Helical" evidence="2">
    <location>
        <begin position="73"/>
        <end position="90"/>
    </location>
</feature>
<dbReference type="Pfam" id="PF00892">
    <property type="entry name" value="EamA"/>
    <property type="match status" value="2"/>
</dbReference>
<reference evidence="5" key="1">
    <citation type="submission" date="2016-10" db="EMBL/GenBank/DDBJ databases">
        <authorList>
            <person name="Varghese N."/>
            <person name="Submissions S."/>
        </authorList>
    </citation>
    <scope>NUCLEOTIDE SEQUENCE [LARGE SCALE GENOMIC DNA]</scope>
    <source>
        <strain evidence="5">DSM 11005</strain>
    </source>
</reference>
<dbReference type="InterPro" id="IPR000620">
    <property type="entry name" value="EamA_dom"/>
</dbReference>
<evidence type="ECO:0000313" key="4">
    <source>
        <dbReference type="EMBL" id="SDC46995.1"/>
    </source>
</evidence>
<sequence length="293" mass="32099">MTMGTLMVMLSAAMWGLSGVCGQFLFENYHPYPVWLIAVRQVAAGILFLLFMRIKGEPLLALWRSGRKNITEILWFTLGLLGAQFMYYYTISVSNAPTSTILQYQAPIFIILWQAFVRRRMPEGREMLGVVLAMTGVFLISTHGDPSHLVISPVALASGELSAIALCIYMIAPENILKQFPTMLIMGWGQLISSLFLLPFCSLTDSGVTAWTPASAGAVAFIILGGTIIPFTLFLAGVKLIGPTKASLISCFEPLATILFTVFFLGTVLLPVDYAGMALIMITVFMLSMKKNT</sequence>
<dbReference type="OrthoDB" id="9810818at2"/>
<keyword evidence="2" id="KW-0472">Membrane</keyword>
<evidence type="ECO:0000259" key="3">
    <source>
        <dbReference type="Pfam" id="PF00892"/>
    </source>
</evidence>
<protein>
    <submittedName>
        <fullName evidence="4">Threonine/homoserine efflux transporter RhtA</fullName>
    </submittedName>
</protein>
<feature type="domain" description="EamA" evidence="3">
    <location>
        <begin position="3"/>
        <end position="142"/>
    </location>
</feature>
<dbReference type="SUPFAM" id="SSF103481">
    <property type="entry name" value="Multidrug resistance efflux transporter EmrE"/>
    <property type="match status" value="2"/>
</dbReference>
<dbReference type="GO" id="GO:0016020">
    <property type="term" value="C:membrane"/>
    <property type="evidence" value="ECO:0007669"/>
    <property type="project" value="InterPro"/>
</dbReference>
<feature type="transmembrane region" description="Helical" evidence="2">
    <location>
        <begin position="214"/>
        <end position="236"/>
    </location>
</feature>
<feature type="domain" description="EamA" evidence="3">
    <location>
        <begin position="161"/>
        <end position="288"/>
    </location>
</feature>
<organism evidence="4 5">
    <name type="scientific">Succiniclasticum ruminis</name>
    <dbReference type="NCBI Taxonomy" id="40841"/>
    <lineage>
        <taxon>Bacteria</taxon>
        <taxon>Bacillati</taxon>
        <taxon>Bacillota</taxon>
        <taxon>Negativicutes</taxon>
        <taxon>Acidaminococcales</taxon>
        <taxon>Acidaminococcaceae</taxon>
        <taxon>Succiniclasticum</taxon>
    </lineage>
</organism>
<dbReference type="InterPro" id="IPR037185">
    <property type="entry name" value="EmrE-like"/>
</dbReference>
<dbReference type="PANTHER" id="PTHR22911:SF79">
    <property type="entry name" value="MOBA-LIKE NTP TRANSFERASE DOMAIN-CONTAINING PROTEIN"/>
    <property type="match status" value="1"/>
</dbReference>
<accession>A0A1G6LW82</accession>
<proteinExistence type="inferred from homology"/>
<keyword evidence="2" id="KW-1133">Transmembrane helix</keyword>
<evidence type="ECO:0000313" key="5">
    <source>
        <dbReference type="Proteomes" id="UP000198943"/>
    </source>
</evidence>
<evidence type="ECO:0000256" key="1">
    <source>
        <dbReference type="ARBA" id="ARBA00007362"/>
    </source>
</evidence>
<name>A0A1G6LW82_9FIRM</name>
<feature type="transmembrane region" description="Helical" evidence="2">
    <location>
        <begin position="32"/>
        <end position="52"/>
    </location>
</feature>
<dbReference type="PANTHER" id="PTHR22911">
    <property type="entry name" value="ACYL-MALONYL CONDENSING ENZYME-RELATED"/>
    <property type="match status" value="1"/>
</dbReference>
<dbReference type="AlphaFoldDB" id="A0A1G6LW82"/>
<keyword evidence="2" id="KW-0812">Transmembrane</keyword>
<feature type="transmembrane region" description="Helical" evidence="2">
    <location>
        <begin position="150"/>
        <end position="172"/>
    </location>
</feature>
<keyword evidence="5" id="KW-1185">Reference proteome</keyword>
<evidence type="ECO:0000256" key="2">
    <source>
        <dbReference type="SAM" id="Phobius"/>
    </source>
</evidence>
<feature type="transmembrane region" description="Helical" evidence="2">
    <location>
        <begin position="184"/>
        <end position="202"/>
    </location>
</feature>
<feature type="transmembrane region" description="Helical" evidence="2">
    <location>
        <begin position="96"/>
        <end position="115"/>
    </location>
</feature>
<feature type="transmembrane region" description="Helical" evidence="2">
    <location>
        <begin position="127"/>
        <end position="144"/>
    </location>
</feature>
<comment type="similarity">
    <text evidence="1">Belongs to the EamA transporter family.</text>
</comment>
<gene>
    <name evidence="4" type="ORF">SAMN04487864_10840</name>
</gene>